<evidence type="ECO:0000313" key="1">
    <source>
        <dbReference type="EMBL" id="KXT79621.1"/>
    </source>
</evidence>
<name>A0A139NUV6_STROR</name>
<comment type="caution">
    <text evidence="1">The sequence shown here is derived from an EMBL/GenBank/DDBJ whole genome shotgun (WGS) entry which is preliminary data.</text>
</comment>
<sequence>MKEKTYEEVLNEVISDKINNPNHYRGAFGLEAIDVVRNFAGDLTAVQGFYWGNAIKYMLRFQKKNGLEDLKKARKNLDWLIEELEVEK</sequence>
<dbReference type="AlphaFoldDB" id="A0A139NUV6"/>
<dbReference type="EMBL" id="LQRI01000216">
    <property type="protein sequence ID" value="KXT79621.1"/>
    <property type="molecule type" value="Genomic_DNA"/>
</dbReference>
<evidence type="ECO:0008006" key="3">
    <source>
        <dbReference type="Google" id="ProtNLM"/>
    </source>
</evidence>
<gene>
    <name evidence="1" type="ORF">SORDD14_01677</name>
</gene>
<accession>A0A139NUV6</accession>
<proteinExistence type="predicted"/>
<dbReference type="InterPro" id="IPR021739">
    <property type="entry name" value="SaV-like"/>
</dbReference>
<organism evidence="1 2">
    <name type="scientific">Streptococcus oralis</name>
    <dbReference type="NCBI Taxonomy" id="1303"/>
    <lineage>
        <taxon>Bacteria</taxon>
        <taxon>Bacillati</taxon>
        <taxon>Bacillota</taxon>
        <taxon>Bacilli</taxon>
        <taxon>Lactobacillales</taxon>
        <taxon>Streptococcaceae</taxon>
        <taxon>Streptococcus</taxon>
    </lineage>
</organism>
<reference evidence="1 2" key="1">
    <citation type="submission" date="2016-01" db="EMBL/GenBank/DDBJ databases">
        <title>Highly variable Streptococcus oralis are common among viridans streptococci isolated from primates.</title>
        <authorList>
            <person name="Denapaite D."/>
            <person name="Rieger M."/>
            <person name="Koendgen S."/>
            <person name="Brueckner R."/>
            <person name="Ochigava I."/>
            <person name="Kappeler P."/>
            <person name="Maetz-Rensing K."/>
            <person name="Leendertz F."/>
            <person name="Hakenbeck R."/>
        </authorList>
    </citation>
    <scope>NUCLEOTIDE SEQUENCE [LARGE SCALE GENOMIC DNA]</scope>
    <source>
        <strain evidence="1 2">DD14</strain>
    </source>
</reference>
<dbReference type="Pfam" id="PF11753">
    <property type="entry name" value="DUF3310"/>
    <property type="match status" value="1"/>
</dbReference>
<dbReference type="PATRIC" id="fig|1303.77.peg.1863"/>
<dbReference type="Proteomes" id="UP000070497">
    <property type="component" value="Unassembled WGS sequence"/>
</dbReference>
<evidence type="ECO:0000313" key="2">
    <source>
        <dbReference type="Proteomes" id="UP000070497"/>
    </source>
</evidence>
<protein>
    <recommendedName>
        <fullName evidence="3">DUF3310 domain-containing protein</fullName>
    </recommendedName>
</protein>